<organism evidence="1 2">
    <name type="scientific">Ophiocordyceps polyrhachis-furcata BCC 54312</name>
    <dbReference type="NCBI Taxonomy" id="1330021"/>
    <lineage>
        <taxon>Eukaryota</taxon>
        <taxon>Fungi</taxon>
        <taxon>Dikarya</taxon>
        <taxon>Ascomycota</taxon>
        <taxon>Pezizomycotina</taxon>
        <taxon>Sordariomycetes</taxon>
        <taxon>Hypocreomycetidae</taxon>
        <taxon>Hypocreales</taxon>
        <taxon>Ophiocordycipitaceae</taxon>
        <taxon>Ophiocordyceps</taxon>
    </lineage>
</organism>
<dbReference type="AlphaFoldDB" id="A0A367L7K5"/>
<gene>
    <name evidence="1" type="ORF">L249_4352</name>
</gene>
<keyword evidence="2" id="KW-1185">Reference proteome</keyword>
<proteinExistence type="predicted"/>
<sequence>MCYSISNGNCEEETHRRFPPRRLQQTVFLVEMNGQTGSFSGERLARLIVHLSQKLSTGERFQGISSSRSSPGLWRKMSADEFNWNEEKLCISISSVEVANKETFATLTGAASRGDEANRWHQFTRRLHVRAVIIVSSRDEHTELSKDDEQVPSAIAKMDGRGDDLNTRISLVGNEHSFTGGWMLLDFTRATHWDELTSSFVISE</sequence>
<evidence type="ECO:0000313" key="1">
    <source>
        <dbReference type="EMBL" id="RCI10404.1"/>
    </source>
</evidence>
<comment type="caution">
    <text evidence="1">The sequence shown here is derived from an EMBL/GenBank/DDBJ whole genome shotgun (WGS) entry which is preliminary data.</text>
</comment>
<accession>A0A367L7K5</accession>
<reference evidence="1 2" key="1">
    <citation type="journal article" date="2015" name="BMC Genomics">
        <title>Insights from the genome of Ophiocordyceps polyrhachis-furcata to pathogenicity and host specificity in insect fungi.</title>
        <authorList>
            <person name="Wichadakul D."/>
            <person name="Kobmoo N."/>
            <person name="Ingsriswang S."/>
            <person name="Tangphatsornruang S."/>
            <person name="Chantasingh D."/>
            <person name="Luangsa-ard J.J."/>
            <person name="Eurwilaichitr L."/>
        </authorList>
    </citation>
    <scope>NUCLEOTIDE SEQUENCE [LARGE SCALE GENOMIC DNA]</scope>
    <source>
        <strain evidence="1 2">BCC 54312</strain>
    </source>
</reference>
<evidence type="ECO:0000313" key="2">
    <source>
        <dbReference type="Proteomes" id="UP000253664"/>
    </source>
</evidence>
<protein>
    <submittedName>
        <fullName evidence="1">Uncharacterized protein</fullName>
    </submittedName>
</protein>
<name>A0A367L7K5_9HYPO</name>
<dbReference type="EMBL" id="LKCN02000012">
    <property type="protein sequence ID" value="RCI10404.1"/>
    <property type="molecule type" value="Genomic_DNA"/>
</dbReference>
<dbReference type="Proteomes" id="UP000253664">
    <property type="component" value="Unassembled WGS sequence"/>
</dbReference>